<organism evidence="2">
    <name type="scientific">candidate division WOR-3 bacterium</name>
    <dbReference type="NCBI Taxonomy" id="2052148"/>
    <lineage>
        <taxon>Bacteria</taxon>
        <taxon>Bacteria division WOR-3</taxon>
    </lineage>
</organism>
<protein>
    <submittedName>
        <fullName evidence="2">Uncharacterized protein</fullName>
    </submittedName>
</protein>
<gene>
    <name evidence="2" type="ORF">ENN51_07290</name>
</gene>
<evidence type="ECO:0000256" key="1">
    <source>
        <dbReference type="SAM" id="Phobius"/>
    </source>
</evidence>
<name>A0A7V0T6I4_UNCW3</name>
<feature type="transmembrane region" description="Helical" evidence="1">
    <location>
        <begin position="67"/>
        <end position="89"/>
    </location>
</feature>
<feature type="transmembrane region" description="Helical" evidence="1">
    <location>
        <begin position="151"/>
        <end position="172"/>
    </location>
</feature>
<reference evidence="2" key="1">
    <citation type="journal article" date="2020" name="mSystems">
        <title>Genome- and Community-Level Interaction Insights into Carbon Utilization and Element Cycling Functions of Hydrothermarchaeota in Hydrothermal Sediment.</title>
        <authorList>
            <person name="Zhou Z."/>
            <person name="Liu Y."/>
            <person name="Xu W."/>
            <person name="Pan J."/>
            <person name="Luo Z.H."/>
            <person name="Li M."/>
        </authorList>
    </citation>
    <scope>NUCLEOTIDE SEQUENCE [LARGE SCALE GENOMIC DNA]</scope>
    <source>
        <strain evidence="2">SpSt-1182</strain>
    </source>
</reference>
<proteinExistence type="predicted"/>
<accession>A0A7V0T6I4</accession>
<feature type="transmembrane region" description="Helical" evidence="1">
    <location>
        <begin position="38"/>
        <end position="55"/>
    </location>
</feature>
<dbReference type="AlphaFoldDB" id="A0A7V0T6I4"/>
<keyword evidence="1" id="KW-1133">Transmembrane helix</keyword>
<keyword evidence="1" id="KW-0472">Membrane</keyword>
<keyword evidence="1" id="KW-0812">Transmembrane</keyword>
<dbReference type="Proteomes" id="UP000885672">
    <property type="component" value="Unassembled WGS sequence"/>
</dbReference>
<feature type="transmembrane region" description="Helical" evidence="1">
    <location>
        <begin position="118"/>
        <end position="139"/>
    </location>
</feature>
<evidence type="ECO:0000313" key="2">
    <source>
        <dbReference type="EMBL" id="HDR00068.1"/>
    </source>
</evidence>
<sequence>MKQALPRLLCLVAGVVMIVQFFVPHGVSETLFSESLRWVRIISAFALILGVRSIIAHHGTRVRRRTAGWVYSAVTLTAMVVSTFIGLFVGKDANTPSLLASGAQTPIPLHMQLLYENIMAPLGATMFSILAFYMASAAYRAFRARNKEATLLLVAAFIVMIGMVPIGAAIWTKFPDVAQWLLNVPNMAAKRGIWFGIALGMIATSLKIILGIERGWLGGGRG</sequence>
<feature type="transmembrane region" description="Helical" evidence="1">
    <location>
        <begin position="192"/>
        <end position="212"/>
    </location>
</feature>
<dbReference type="EMBL" id="DSBX01000272">
    <property type="protein sequence ID" value="HDR00068.1"/>
    <property type="molecule type" value="Genomic_DNA"/>
</dbReference>
<comment type="caution">
    <text evidence="2">The sequence shown here is derived from an EMBL/GenBank/DDBJ whole genome shotgun (WGS) entry which is preliminary data.</text>
</comment>